<reference evidence="2 3" key="1">
    <citation type="submission" date="2016-07" db="EMBL/GenBank/DDBJ databases">
        <title>Characterization of three bacteriophages infecting bacteria isolated from shrimp culture pond water.</title>
        <authorList>
            <person name="Khoa H.V."/>
        </authorList>
    </citation>
    <scope>NUCLEOTIDE SEQUENCE [LARGE SCALE GENOMIC DNA]</scope>
</reference>
<feature type="region of interest" description="Disordered" evidence="1">
    <location>
        <begin position="1"/>
        <end position="23"/>
    </location>
</feature>
<feature type="compositionally biased region" description="Basic residues" evidence="1">
    <location>
        <begin position="14"/>
        <end position="23"/>
    </location>
</feature>
<name>A0A1B4XX39_9CAUD</name>
<protein>
    <submittedName>
        <fullName evidence="2">Uncharacterized protein</fullName>
    </submittedName>
</protein>
<sequence length="76" mass="9494">MLNDRFNNRFTAPKSRKSHKRVPRRLKKRFKIVFSDRYDFLSLDQKIWFIGWEINPDYNQFLINKIIEDEKQTMRD</sequence>
<dbReference type="Proteomes" id="UP000224877">
    <property type="component" value="Segment"/>
</dbReference>
<keyword evidence="3" id="KW-1185">Reference proteome</keyword>
<proteinExistence type="predicted"/>
<accession>A0A1B4XX39</accession>
<organism evidence="2 3">
    <name type="scientific">Tenacibaculum phage pT24</name>
    <dbReference type="NCBI Taxonomy" id="1880590"/>
    <lineage>
        <taxon>Viruses</taxon>
        <taxon>Duplodnaviria</taxon>
        <taxon>Heunggongvirae</taxon>
        <taxon>Uroviricota</taxon>
        <taxon>Caudoviricetes</taxon>
        <taxon>Kungbxnavirus</taxon>
        <taxon>Kungbxnavirus pT24</taxon>
    </lineage>
</organism>
<evidence type="ECO:0000256" key="1">
    <source>
        <dbReference type="SAM" id="MobiDB-lite"/>
    </source>
</evidence>
<gene>
    <name evidence="2" type="ORF">BPT24_238</name>
</gene>
<evidence type="ECO:0000313" key="2">
    <source>
        <dbReference type="EMBL" id="BAV39358.1"/>
    </source>
</evidence>
<dbReference type="EMBL" id="LC168164">
    <property type="protein sequence ID" value="BAV39358.1"/>
    <property type="molecule type" value="Genomic_DNA"/>
</dbReference>
<evidence type="ECO:0000313" key="3">
    <source>
        <dbReference type="Proteomes" id="UP000224877"/>
    </source>
</evidence>